<dbReference type="AlphaFoldDB" id="A0AAV7SBB9"/>
<evidence type="ECO:0000256" key="1">
    <source>
        <dbReference type="SAM" id="MobiDB-lite"/>
    </source>
</evidence>
<reference evidence="2" key="1">
    <citation type="journal article" date="2022" name="bioRxiv">
        <title>Sequencing and chromosome-scale assembly of the giantPleurodeles waltlgenome.</title>
        <authorList>
            <person name="Brown T."/>
            <person name="Elewa A."/>
            <person name="Iarovenko S."/>
            <person name="Subramanian E."/>
            <person name="Araus A.J."/>
            <person name="Petzold A."/>
            <person name="Susuki M."/>
            <person name="Suzuki K.-i.T."/>
            <person name="Hayashi T."/>
            <person name="Toyoda A."/>
            <person name="Oliveira C."/>
            <person name="Osipova E."/>
            <person name="Leigh N.D."/>
            <person name="Simon A."/>
            <person name="Yun M.H."/>
        </authorList>
    </citation>
    <scope>NUCLEOTIDE SEQUENCE</scope>
    <source>
        <strain evidence="2">20211129_DDA</strain>
        <tissue evidence="2">Liver</tissue>
    </source>
</reference>
<protein>
    <submittedName>
        <fullName evidence="2">Uncharacterized protein</fullName>
    </submittedName>
</protein>
<dbReference type="EMBL" id="JANPWB010000008">
    <property type="protein sequence ID" value="KAJ1160834.1"/>
    <property type="molecule type" value="Genomic_DNA"/>
</dbReference>
<organism evidence="2 3">
    <name type="scientific">Pleurodeles waltl</name>
    <name type="common">Iberian ribbed newt</name>
    <dbReference type="NCBI Taxonomy" id="8319"/>
    <lineage>
        <taxon>Eukaryota</taxon>
        <taxon>Metazoa</taxon>
        <taxon>Chordata</taxon>
        <taxon>Craniata</taxon>
        <taxon>Vertebrata</taxon>
        <taxon>Euteleostomi</taxon>
        <taxon>Amphibia</taxon>
        <taxon>Batrachia</taxon>
        <taxon>Caudata</taxon>
        <taxon>Salamandroidea</taxon>
        <taxon>Salamandridae</taxon>
        <taxon>Pleurodelinae</taxon>
        <taxon>Pleurodeles</taxon>
    </lineage>
</organism>
<evidence type="ECO:0000313" key="3">
    <source>
        <dbReference type="Proteomes" id="UP001066276"/>
    </source>
</evidence>
<evidence type="ECO:0000313" key="2">
    <source>
        <dbReference type="EMBL" id="KAJ1160834.1"/>
    </source>
</evidence>
<gene>
    <name evidence="2" type="ORF">NDU88_001327</name>
</gene>
<comment type="caution">
    <text evidence="2">The sequence shown here is derived from an EMBL/GenBank/DDBJ whole genome shotgun (WGS) entry which is preliminary data.</text>
</comment>
<sequence length="175" mass="18318">MAARPGLPSASERPQAGPCASQEQRRRSCSRPAALWHVIPSNCKKVFLPHPGTGLYHRSGFRCTFKSKLSLLTKERPRGLRGRSETWLVAEVKAPCPGSKASCEGPVVEFPALDPPSETSVVGPVVGAPVLDPGPGRGFGTAPLVGVPALDPCLEASAVGPVVTGTDRARRPNPA</sequence>
<name>A0AAV7SBB9_PLEWA</name>
<feature type="region of interest" description="Disordered" evidence="1">
    <location>
        <begin position="1"/>
        <end position="25"/>
    </location>
</feature>
<dbReference type="Proteomes" id="UP001066276">
    <property type="component" value="Chromosome 4_2"/>
</dbReference>
<keyword evidence="3" id="KW-1185">Reference proteome</keyword>
<accession>A0AAV7SBB9</accession>
<proteinExistence type="predicted"/>